<dbReference type="AlphaFoldDB" id="A0A1L8R7H3"/>
<protein>
    <recommendedName>
        <fullName evidence="6">Probable membrane transporter protein</fullName>
    </recommendedName>
</protein>
<keyword evidence="5 6" id="KW-0472">Membrane</keyword>
<dbReference type="PANTHER" id="PTHR43701">
    <property type="entry name" value="MEMBRANE TRANSPORTER PROTEIN MJ0441-RELATED"/>
    <property type="match status" value="1"/>
</dbReference>
<evidence type="ECO:0000256" key="4">
    <source>
        <dbReference type="ARBA" id="ARBA00022989"/>
    </source>
</evidence>
<keyword evidence="4 6" id="KW-1133">Transmembrane helix</keyword>
<feature type="transmembrane region" description="Helical" evidence="6">
    <location>
        <begin position="263"/>
        <end position="283"/>
    </location>
</feature>
<feature type="transmembrane region" description="Helical" evidence="6">
    <location>
        <begin position="132"/>
        <end position="152"/>
    </location>
</feature>
<evidence type="ECO:0000256" key="2">
    <source>
        <dbReference type="ARBA" id="ARBA00009142"/>
    </source>
</evidence>
<evidence type="ECO:0000256" key="6">
    <source>
        <dbReference type="RuleBase" id="RU363041"/>
    </source>
</evidence>
<dbReference type="EMBL" id="JXKG01000005">
    <property type="protein sequence ID" value="OJG15676.1"/>
    <property type="molecule type" value="Genomic_DNA"/>
</dbReference>
<feature type="transmembrane region" description="Helical" evidence="6">
    <location>
        <begin position="204"/>
        <end position="225"/>
    </location>
</feature>
<comment type="caution">
    <text evidence="7">The sequence shown here is derived from an EMBL/GenBank/DDBJ whole genome shotgun (WGS) entry which is preliminary data.</text>
</comment>
<dbReference type="STRING" id="317010.RU96_GL001981"/>
<evidence type="ECO:0000313" key="7">
    <source>
        <dbReference type="EMBL" id="OJG15676.1"/>
    </source>
</evidence>
<evidence type="ECO:0000313" key="8">
    <source>
        <dbReference type="Proteomes" id="UP000182835"/>
    </source>
</evidence>
<feature type="transmembrane region" description="Helical" evidence="6">
    <location>
        <begin position="26"/>
        <end position="47"/>
    </location>
</feature>
<dbReference type="GO" id="GO:0005886">
    <property type="term" value="C:plasma membrane"/>
    <property type="evidence" value="ECO:0007669"/>
    <property type="project" value="UniProtKB-SubCell"/>
</dbReference>
<comment type="similarity">
    <text evidence="2 6">Belongs to the 4-toluene sulfonate uptake permease (TSUP) (TC 2.A.102) family.</text>
</comment>
<reference evidence="7 8" key="1">
    <citation type="submission" date="2014-12" db="EMBL/GenBank/DDBJ databases">
        <title>Draft genome sequences of 29 type strains of Enterococci.</title>
        <authorList>
            <person name="Zhong Z."/>
            <person name="Sun Z."/>
            <person name="Liu W."/>
            <person name="Zhang W."/>
            <person name="Zhang H."/>
        </authorList>
    </citation>
    <scope>NUCLEOTIDE SEQUENCE [LARGE SCALE GENOMIC DNA]</scope>
    <source>
        <strain evidence="7 8">DSM 21207</strain>
    </source>
</reference>
<comment type="subcellular location">
    <subcellularLocation>
        <location evidence="6">Cell membrane</location>
        <topology evidence="6">Multi-pass membrane protein</topology>
    </subcellularLocation>
    <subcellularLocation>
        <location evidence="1">Membrane</location>
        <topology evidence="1">Multi-pass membrane protein</topology>
    </subcellularLocation>
</comment>
<feature type="transmembrane region" description="Helical" evidence="6">
    <location>
        <begin position="164"/>
        <end position="184"/>
    </location>
</feature>
<proteinExistence type="inferred from homology"/>
<feature type="transmembrane region" description="Helical" evidence="6">
    <location>
        <begin position="232"/>
        <end position="251"/>
    </location>
</feature>
<dbReference type="InterPro" id="IPR002781">
    <property type="entry name" value="TM_pro_TauE-like"/>
</dbReference>
<keyword evidence="3 6" id="KW-0812">Transmembrane</keyword>
<feature type="transmembrane region" description="Helical" evidence="6">
    <location>
        <begin position="67"/>
        <end position="85"/>
    </location>
</feature>
<feature type="transmembrane region" description="Helical" evidence="6">
    <location>
        <begin position="97"/>
        <end position="120"/>
    </location>
</feature>
<gene>
    <name evidence="7" type="ORF">RU96_GL001981</name>
</gene>
<accession>A0A1L8R7H3</accession>
<evidence type="ECO:0000256" key="3">
    <source>
        <dbReference type="ARBA" id="ARBA00022692"/>
    </source>
</evidence>
<dbReference type="PANTHER" id="PTHR43701:SF2">
    <property type="entry name" value="MEMBRANE TRANSPORTER PROTEIN YJNA-RELATED"/>
    <property type="match status" value="1"/>
</dbReference>
<keyword evidence="6" id="KW-1003">Cell membrane</keyword>
<dbReference type="Pfam" id="PF01925">
    <property type="entry name" value="TauE"/>
    <property type="match status" value="1"/>
</dbReference>
<dbReference type="InterPro" id="IPR051598">
    <property type="entry name" value="TSUP/Inactive_protease-like"/>
</dbReference>
<organism evidence="7 8">
    <name type="scientific">Enterococcus canintestini</name>
    <dbReference type="NCBI Taxonomy" id="317010"/>
    <lineage>
        <taxon>Bacteria</taxon>
        <taxon>Bacillati</taxon>
        <taxon>Bacillota</taxon>
        <taxon>Bacilli</taxon>
        <taxon>Lactobacillales</taxon>
        <taxon>Enterococcaceae</taxon>
        <taxon>Enterococcus</taxon>
    </lineage>
</organism>
<evidence type="ECO:0000256" key="1">
    <source>
        <dbReference type="ARBA" id="ARBA00004141"/>
    </source>
</evidence>
<evidence type="ECO:0000256" key="5">
    <source>
        <dbReference type="ARBA" id="ARBA00023136"/>
    </source>
</evidence>
<sequence>MKIFDNSKMYPFYFLLGFYFALKKGLFMLIGIIYFLVIVLANTIGAISGMGGGVIIKPVLDLLAKDSVAAISFYSTVAVFTMSLVSTWRQVKNGISLNWRLVAFISAGSILGGVGGNVVFEGLLLFLADESLVQLIQITLTIVTLIFALLYSRFDWKNYHFDSLISYFLSGLVLGFLASLLGIGGGPINVSLLMLLFSFPIKEATIYSIATIFFSQLAKIVTIAFGTGFGRYDLTMLFFVVPAAILGGLLGSRFNHLLAPKKVTLVFQAVIVLVLLINLYNGWQILAK</sequence>
<dbReference type="Proteomes" id="UP000182835">
    <property type="component" value="Unassembled WGS sequence"/>
</dbReference>
<name>A0A1L8R7H3_9ENTE</name>